<keyword evidence="1 3" id="KW-0159">Chromosome partition</keyword>
<proteinExistence type="inferred from homology"/>
<reference evidence="4 5" key="1">
    <citation type="submission" date="2019-07" db="EMBL/GenBank/DDBJ databases">
        <title>Whole genome shotgun sequence of Lactobacillus siliginis NBRC 101315.</title>
        <authorList>
            <person name="Hosoyama A."/>
            <person name="Uohara A."/>
            <person name="Ohji S."/>
            <person name="Ichikawa N."/>
        </authorList>
    </citation>
    <scope>NUCLEOTIDE SEQUENCE [LARGE SCALE GENOMIC DNA]</scope>
    <source>
        <strain evidence="4 5">NBRC 101315</strain>
    </source>
</reference>
<protein>
    <recommendedName>
        <fullName evidence="2 3">Segregation and condensation protein A</fullName>
    </recommendedName>
</protein>
<comment type="function">
    <text evidence="3">Participates in chromosomal partition during cell division. May act via the formation of a condensin-like complex containing Smc and ScpB that pull DNA away from mid-cell into both cell halves.</text>
</comment>
<evidence type="ECO:0000313" key="5">
    <source>
        <dbReference type="Proteomes" id="UP000321429"/>
    </source>
</evidence>
<organism evidence="4 5">
    <name type="scientific">Furfurilactobacillus siliginis</name>
    <dbReference type="NCBI Taxonomy" id="348151"/>
    <lineage>
        <taxon>Bacteria</taxon>
        <taxon>Bacillati</taxon>
        <taxon>Bacillota</taxon>
        <taxon>Bacilli</taxon>
        <taxon>Lactobacillales</taxon>
        <taxon>Lactobacillaceae</taxon>
        <taxon>Furfurilactobacillus</taxon>
    </lineage>
</organism>
<keyword evidence="3" id="KW-0132">Cell division</keyword>
<evidence type="ECO:0000256" key="1">
    <source>
        <dbReference type="ARBA" id="ARBA00022829"/>
    </source>
</evidence>
<dbReference type="EMBL" id="BJUD01000001">
    <property type="protein sequence ID" value="GEK27787.1"/>
    <property type="molecule type" value="Genomic_DNA"/>
</dbReference>
<comment type="subcellular location">
    <subcellularLocation>
        <location evidence="3">Cytoplasm</location>
    </subcellularLocation>
    <text evidence="3">Associated with two foci at the outer edges of the nucleoid region in young cells, and at four foci within both cell halves in older cells.</text>
</comment>
<dbReference type="Proteomes" id="UP000321429">
    <property type="component" value="Unassembled WGS sequence"/>
</dbReference>
<evidence type="ECO:0000313" key="4">
    <source>
        <dbReference type="EMBL" id="GEK27787.1"/>
    </source>
</evidence>
<gene>
    <name evidence="3 4" type="primary">scpA</name>
    <name evidence="4" type="ORF">LSI01_00980</name>
</gene>
<dbReference type="GO" id="GO:0007059">
    <property type="term" value="P:chromosome segregation"/>
    <property type="evidence" value="ECO:0007669"/>
    <property type="project" value="UniProtKB-UniRule"/>
</dbReference>
<dbReference type="GO" id="GO:0051301">
    <property type="term" value="P:cell division"/>
    <property type="evidence" value="ECO:0007669"/>
    <property type="project" value="UniProtKB-KW"/>
</dbReference>
<dbReference type="GO" id="GO:0005737">
    <property type="term" value="C:cytoplasm"/>
    <property type="evidence" value="ECO:0007669"/>
    <property type="project" value="UniProtKB-SubCell"/>
</dbReference>
<accession>A0A510VLM6</accession>
<sequence length="291" mass="32540">MMDTKPRQSHAGQAAHDREVQLNQALANQPTIKIADFEGPLDLLLHLIRSSEMDIYDIQISAITGQYLSFLHQMKTMKLDVAGEYLVMAATLMTIKSRMLLPRPEPVTDEEEDAVDPREELVAQLLEYRRYQQAAGELRDKEQDRKQQFTRAAMTVPDDVQLATLAPGLTTGDLQKALANMLKHRLKSVPVSRTVNTETFSIREQMHVVLSQLSQVPCDFESLFSKQPSTDEVVTTFLALLELAKLNAVVFSQAAVDEPIMVQAGPKTEADLAQDELAELDEMSDVNDSDD</sequence>
<comment type="subunit">
    <text evidence="3">Component of a cohesin-like complex composed of ScpA, ScpB and the Smc homodimer, in which ScpA and ScpB bind to the head domain of Smc. The presence of the three proteins is required for the association of the complex with DNA.</text>
</comment>
<dbReference type="AlphaFoldDB" id="A0A510VLM6"/>
<dbReference type="GO" id="GO:0006260">
    <property type="term" value="P:DNA replication"/>
    <property type="evidence" value="ECO:0007669"/>
    <property type="project" value="UniProtKB-UniRule"/>
</dbReference>
<comment type="similarity">
    <text evidence="3">Belongs to the ScpA family.</text>
</comment>
<dbReference type="HAMAP" id="MF_01805">
    <property type="entry name" value="ScpA"/>
    <property type="match status" value="1"/>
</dbReference>
<name>A0A510VLM6_9LACO</name>
<dbReference type="Pfam" id="PF02616">
    <property type="entry name" value="SMC_ScpA"/>
    <property type="match status" value="1"/>
</dbReference>
<dbReference type="PANTHER" id="PTHR33969">
    <property type="entry name" value="SEGREGATION AND CONDENSATION PROTEIN A"/>
    <property type="match status" value="1"/>
</dbReference>
<keyword evidence="3" id="KW-0131">Cell cycle</keyword>
<evidence type="ECO:0000256" key="2">
    <source>
        <dbReference type="ARBA" id="ARBA00044777"/>
    </source>
</evidence>
<dbReference type="InterPro" id="IPR003768">
    <property type="entry name" value="ScpA"/>
</dbReference>
<dbReference type="PANTHER" id="PTHR33969:SF2">
    <property type="entry name" value="SEGREGATION AND CONDENSATION PROTEIN A"/>
    <property type="match status" value="1"/>
</dbReference>
<dbReference type="Gene3D" id="6.10.250.2410">
    <property type="match status" value="1"/>
</dbReference>
<comment type="caution">
    <text evidence="4">The sequence shown here is derived from an EMBL/GenBank/DDBJ whole genome shotgun (WGS) entry which is preliminary data.</text>
</comment>
<evidence type="ECO:0000256" key="3">
    <source>
        <dbReference type="HAMAP-Rule" id="MF_01805"/>
    </source>
</evidence>
<keyword evidence="3" id="KW-0963">Cytoplasm</keyword>